<evidence type="ECO:0000313" key="2">
    <source>
        <dbReference type="Proteomes" id="UP001419268"/>
    </source>
</evidence>
<comment type="caution">
    <text evidence="1">The sequence shown here is derived from an EMBL/GenBank/DDBJ whole genome shotgun (WGS) entry which is preliminary data.</text>
</comment>
<protein>
    <submittedName>
        <fullName evidence="1">Uncharacterized protein</fullName>
    </submittedName>
</protein>
<sequence length="78" mass="8675">MKHKSRMMGGLELDLQNYCSKGKECSRCSTSDLITGLRIQPRSYLKDQDSPPRSISTLAFCLVDDCWISVGSSTSLDI</sequence>
<dbReference type="EMBL" id="JBBNAG010000001">
    <property type="protein sequence ID" value="KAK9167787.1"/>
    <property type="molecule type" value="Genomic_DNA"/>
</dbReference>
<proteinExistence type="predicted"/>
<keyword evidence="2" id="KW-1185">Reference proteome</keyword>
<name>A0AAP0LAW8_9MAGN</name>
<accession>A0AAP0LAW8</accession>
<organism evidence="1 2">
    <name type="scientific">Stephania cephalantha</name>
    <dbReference type="NCBI Taxonomy" id="152367"/>
    <lineage>
        <taxon>Eukaryota</taxon>
        <taxon>Viridiplantae</taxon>
        <taxon>Streptophyta</taxon>
        <taxon>Embryophyta</taxon>
        <taxon>Tracheophyta</taxon>
        <taxon>Spermatophyta</taxon>
        <taxon>Magnoliopsida</taxon>
        <taxon>Ranunculales</taxon>
        <taxon>Menispermaceae</taxon>
        <taxon>Menispermoideae</taxon>
        <taxon>Cissampelideae</taxon>
        <taxon>Stephania</taxon>
    </lineage>
</organism>
<gene>
    <name evidence="1" type="ORF">Scep_002978</name>
</gene>
<reference evidence="1 2" key="1">
    <citation type="submission" date="2024-01" db="EMBL/GenBank/DDBJ databases">
        <title>Genome assemblies of Stephania.</title>
        <authorList>
            <person name="Yang L."/>
        </authorList>
    </citation>
    <scope>NUCLEOTIDE SEQUENCE [LARGE SCALE GENOMIC DNA]</scope>
    <source>
        <strain evidence="1">JXDWG</strain>
        <tissue evidence="1">Leaf</tissue>
    </source>
</reference>
<dbReference type="Proteomes" id="UP001419268">
    <property type="component" value="Unassembled WGS sequence"/>
</dbReference>
<dbReference type="AlphaFoldDB" id="A0AAP0LAW8"/>
<evidence type="ECO:0000313" key="1">
    <source>
        <dbReference type="EMBL" id="KAK9167787.1"/>
    </source>
</evidence>